<keyword evidence="6" id="KW-1185">Reference proteome</keyword>
<organism evidence="5 6">
    <name type="scientific">Odoribacter laneus YIT 12061</name>
    <dbReference type="NCBI Taxonomy" id="742817"/>
    <lineage>
        <taxon>Bacteria</taxon>
        <taxon>Pseudomonadati</taxon>
        <taxon>Bacteroidota</taxon>
        <taxon>Bacteroidia</taxon>
        <taxon>Bacteroidales</taxon>
        <taxon>Odoribacteraceae</taxon>
        <taxon>Odoribacter</taxon>
    </lineage>
</organism>
<dbReference type="PANTHER" id="PTHR48094:SF11">
    <property type="entry name" value="GLUTATHIONE-INDEPENDENT GLYOXALASE HSP31-RELATED"/>
    <property type="match status" value="1"/>
</dbReference>
<dbReference type="InterPro" id="IPR029062">
    <property type="entry name" value="Class_I_gatase-like"/>
</dbReference>
<evidence type="ECO:0000256" key="1">
    <source>
        <dbReference type="ARBA" id="ARBA00023016"/>
    </source>
</evidence>
<keyword evidence="2" id="KW-0456">Lyase</keyword>
<comment type="caution">
    <text evidence="5">The sequence shown here is derived from an EMBL/GenBank/DDBJ whole genome shotgun (WGS) entry which is preliminary data.</text>
</comment>
<dbReference type="GO" id="GO:0019243">
    <property type="term" value="P:methylglyoxal catabolic process to D-lactate via S-lactoyl-glutathione"/>
    <property type="evidence" value="ECO:0007669"/>
    <property type="project" value="TreeGrafter"/>
</dbReference>
<dbReference type="eggNOG" id="COG0693">
    <property type="taxonomic scope" value="Bacteria"/>
</dbReference>
<dbReference type="SUPFAM" id="SSF52317">
    <property type="entry name" value="Class I glutamine amidotransferase-like"/>
    <property type="match status" value="1"/>
</dbReference>
<evidence type="ECO:0000313" key="6">
    <source>
        <dbReference type="Proteomes" id="UP000004892"/>
    </source>
</evidence>
<gene>
    <name evidence="5" type="ORF">HMPREF9449_01167</name>
</gene>
<evidence type="ECO:0000259" key="4">
    <source>
        <dbReference type="Pfam" id="PF01965"/>
    </source>
</evidence>
<dbReference type="Gene3D" id="3.40.50.880">
    <property type="match status" value="1"/>
</dbReference>
<evidence type="ECO:0000313" key="5">
    <source>
        <dbReference type="EMBL" id="EHP48804.1"/>
    </source>
</evidence>
<dbReference type="PANTHER" id="PTHR48094">
    <property type="entry name" value="PROTEIN/NUCLEIC ACID DEGLYCASE DJ-1-RELATED"/>
    <property type="match status" value="1"/>
</dbReference>
<dbReference type="HOGENOM" id="CLU_070319_2_0_10"/>
<dbReference type="AlphaFoldDB" id="H1DFY1"/>
<dbReference type="Proteomes" id="UP000004892">
    <property type="component" value="Unassembled WGS sequence"/>
</dbReference>
<reference evidence="5 6" key="1">
    <citation type="submission" date="2012-01" db="EMBL/GenBank/DDBJ databases">
        <title>The Genome Sequence of Odoribacter laneus YIT 12061.</title>
        <authorList>
            <consortium name="The Broad Institute Genome Sequencing Platform"/>
            <person name="Earl A."/>
            <person name="Ward D."/>
            <person name="Feldgarden M."/>
            <person name="Gevers D."/>
            <person name="Morotomi M."/>
            <person name="Young S.K."/>
            <person name="Zeng Q."/>
            <person name="Gargeya S."/>
            <person name="Fitzgerald M."/>
            <person name="Haas B."/>
            <person name="Abouelleil A."/>
            <person name="Alvarado L."/>
            <person name="Arachchi H.M."/>
            <person name="Berlin A."/>
            <person name="Chapman S.B."/>
            <person name="Gearin G."/>
            <person name="Goldberg J."/>
            <person name="Griggs A."/>
            <person name="Gujja S."/>
            <person name="Hansen M."/>
            <person name="Heiman D."/>
            <person name="Howarth C."/>
            <person name="Larimer J."/>
            <person name="Lui A."/>
            <person name="MacDonald P.J.P."/>
            <person name="McCowen C."/>
            <person name="Montmayeur A."/>
            <person name="Murphy C."/>
            <person name="Neiman D."/>
            <person name="Pearson M."/>
            <person name="Priest M."/>
            <person name="Roberts A."/>
            <person name="Saif S."/>
            <person name="Shea T."/>
            <person name="Sisk P."/>
            <person name="Stolte C."/>
            <person name="Sykes S."/>
            <person name="Wortman J."/>
            <person name="Nusbaum C."/>
            <person name="Birren B."/>
        </authorList>
    </citation>
    <scope>NUCLEOTIDE SEQUENCE [LARGE SCALE GENOMIC DNA]</scope>
    <source>
        <strain evidence="5 6">YIT 12061</strain>
    </source>
</reference>
<name>H1DFY1_9BACT</name>
<evidence type="ECO:0000256" key="2">
    <source>
        <dbReference type="ARBA" id="ARBA00023239"/>
    </source>
</evidence>
<protein>
    <recommendedName>
        <fullName evidence="4">DJ-1/PfpI domain-containing protein</fullName>
    </recommendedName>
</protein>
<dbReference type="InterPro" id="IPR002818">
    <property type="entry name" value="DJ-1/PfpI"/>
</dbReference>
<dbReference type="InterPro" id="IPR050325">
    <property type="entry name" value="Prot/Nucl_acid_deglycase"/>
</dbReference>
<dbReference type="EMBL" id="ADMC01000017">
    <property type="protein sequence ID" value="EHP48804.1"/>
    <property type="molecule type" value="Genomic_DNA"/>
</dbReference>
<keyword evidence="1" id="KW-0346">Stress response</keyword>
<comment type="similarity">
    <text evidence="3">Belongs to the peptidase C56 family. HSP31-like subfamily.</text>
</comment>
<dbReference type="CDD" id="cd03141">
    <property type="entry name" value="GATase1_Hsp31_like"/>
    <property type="match status" value="1"/>
</dbReference>
<dbReference type="RefSeq" id="WP_009136315.1">
    <property type="nucleotide sequence ID" value="NZ_JH594596.1"/>
</dbReference>
<dbReference type="PATRIC" id="fig|742817.3.peg.1240"/>
<accession>H1DFY1</accession>
<dbReference type="GO" id="GO:0005737">
    <property type="term" value="C:cytoplasm"/>
    <property type="evidence" value="ECO:0007669"/>
    <property type="project" value="TreeGrafter"/>
</dbReference>
<feature type="domain" description="DJ-1/PfpI" evidence="4">
    <location>
        <begin position="35"/>
        <end position="225"/>
    </location>
</feature>
<dbReference type="STRING" id="742817.HMPREF9449_01167"/>
<dbReference type="GeneID" id="98068754"/>
<dbReference type="Pfam" id="PF01965">
    <property type="entry name" value="DJ-1_PfpI"/>
    <property type="match status" value="1"/>
</dbReference>
<proteinExistence type="inferred from homology"/>
<dbReference type="GO" id="GO:0019172">
    <property type="term" value="F:glyoxalase III activity"/>
    <property type="evidence" value="ECO:0007669"/>
    <property type="project" value="TreeGrafter"/>
</dbReference>
<evidence type="ECO:0000256" key="3">
    <source>
        <dbReference type="ARBA" id="ARBA00038493"/>
    </source>
</evidence>
<sequence length="234" mass="25892">MDILHILLVVTGTGKYPNIDLKTGLWLSEFTHIYHGAKEKGYSITVASPQGGGIPIDPVSLKPIYLDKLSRNYWNDPKFRDMLCHTKSLKEVSGQLFNFVYLAGGHGSMFDFPDNLALQAIIKNHYEDNKKVGAICHGVCGLLHVKLSSGQYLIKGKKLTGFSWVEEILAGRSKVVPFNLEAALKERGSDYSKSLIPMIPKVVVDGNLITGQDPFSSKKMAEIVLRQMAGNQKD</sequence>